<proteinExistence type="predicted"/>
<reference evidence="2 3" key="1">
    <citation type="journal article" date="2022" name="Nat. Plants">
        <title>Genomes of leafy and leafless Platanthera orchids illuminate the evolution of mycoheterotrophy.</title>
        <authorList>
            <person name="Li M.H."/>
            <person name="Liu K.W."/>
            <person name="Li Z."/>
            <person name="Lu H.C."/>
            <person name="Ye Q.L."/>
            <person name="Zhang D."/>
            <person name="Wang J.Y."/>
            <person name="Li Y.F."/>
            <person name="Zhong Z.M."/>
            <person name="Liu X."/>
            <person name="Yu X."/>
            <person name="Liu D.K."/>
            <person name="Tu X.D."/>
            <person name="Liu B."/>
            <person name="Hao Y."/>
            <person name="Liao X.Y."/>
            <person name="Jiang Y.T."/>
            <person name="Sun W.H."/>
            <person name="Chen J."/>
            <person name="Chen Y.Q."/>
            <person name="Ai Y."/>
            <person name="Zhai J.W."/>
            <person name="Wu S.S."/>
            <person name="Zhou Z."/>
            <person name="Hsiao Y.Y."/>
            <person name="Wu W.L."/>
            <person name="Chen Y.Y."/>
            <person name="Lin Y.F."/>
            <person name="Hsu J.L."/>
            <person name="Li C.Y."/>
            <person name="Wang Z.W."/>
            <person name="Zhao X."/>
            <person name="Zhong W.Y."/>
            <person name="Ma X.K."/>
            <person name="Ma L."/>
            <person name="Huang J."/>
            <person name="Chen G.Z."/>
            <person name="Huang M.Z."/>
            <person name="Huang L."/>
            <person name="Peng D.H."/>
            <person name="Luo Y.B."/>
            <person name="Zou S.Q."/>
            <person name="Chen S.P."/>
            <person name="Lan S."/>
            <person name="Tsai W.C."/>
            <person name="Van de Peer Y."/>
            <person name="Liu Z.J."/>
        </authorList>
    </citation>
    <scope>NUCLEOTIDE SEQUENCE [LARGE SCALE GENOMIC DNA]</scope>
    <source>
        <strain evidence="2">Lor287</strain>
    </source>
</reference>
<dbReference type="SUPFAM" id="SSF54928">
    <property type="entry name" value="RNA-binding domain, RBD"/>
    <property type="match status" value="1"/>
</dbReference>
<comment type="caution">
    <text evidence="2">The sequence shown here is derived from an EMBL/GenBank/DDBJ whole genome shotgun (WGS) entry which is preliminary data.</text>
</comment>
<organism evidence="2 3">
    <name type="scientific">Platanthera zijinensis</name>
    <dbReference type="NCBI Taxonomy" id="2320716"/>
    <lineage>
        <taxon>Eukaryota</taxon>
        <taxon>Viridiplantae</taxon>
        <taxon>Streptophyta</taxon>
        <taxon>Embryophyta</taxon>
        <taxon>Tracheophyta</taxon>
        <taxon>Spermatophyta</taxon>
        <taxon>Magnoliopsida</taxon>
        <taxon>Liliopsida</taxon>
        <taxon>Asparagales</taxon>
        <taxon>Orchidaceae</taxon>
        <taxon>Orchidoideae</taxon>
        <taxon>Orchideae</taxon>
        <taxon>Orchidinae</taxon>
        <taxon>Platanthera</taxon>
    </lineage>
</organism>
<dbReference type="InterPro" id="IPR012677">
    <property type="entry name" value="Nucleotide-bd_a/b_plait_sf"/>
</dbReference>
<feature type="region of interest" description="Disordered" evidence="1">
    <location>
        <begin position="73"/>
        <end position="92"/>
    </location>
</feature>
<feature type="region of interest" description="Disordered" evidence="1">
    <location>
        <begin position="1"/>
        <end position="24"/>
    </location>
</feature>
<accession>A0AAP0GAB1</accession>
<protein>
    <submittedName>
        <fullName evidence="2">Uncharacterized protein</fullName>
    </submittedName>
</protein>
<sequence length="288" mass="31695">MANHLPQAATRQSSRRVPQPPRAAAAACRLPLPPLTLPLFPRDNFAPTSRLLLARCSLPPRFSSLLLLTPPTSGRSFSKQPKRPHSTNTFGRPRKLFAMSGLNSSSAITCKDDLLMSTELDHVADVPPEMRDNYYFCLELGNLNLRTNSQVLQSVFASQLGFIHTSADVDANGDPVGTGEVIFADESTMTATAGNMHNNLIDGNKISVRAMTLFDVRPEFLHDAAPTDSSSAPDCAYNYYDDICKPSTGRWSDGPRTAIPGFRLRIPAVPRCLSAQEEWNFVFTMIKR</sequence>
<evidence type="ECO:0000256" key="1">
    <source>
        <dbReference type="SAM" id="MobiDB-lite"/>
    </source>
</evidence>
<gene>
    <name evidence="2" type="ORF">KSP39_PZI006867</name>
</gene>
<dbReference type="AlphaFoldDB" id="A0AAP0GAB1"/>
<dbReference type="GO" id="GO:0003676">
    <property type="term" value="F:nucleic acid binding"/>
    <property type="evidence" value="ECO:0007669"/>
    <property type="project" value="InterPro"/>
</dbReference>
<name>A0AAP0GAB1_9ASPA</name>
<dbReference type="InterPro" id="IPR035979">
    <property type="entry name" value="RBD_domain_sf"/>
</dbReference>
<dbReference type="Gene3D" id="3.30.70.330">
    <property type="match status" value="1"/>
</dbReference>
<evidence type="ECO:0000313" key="2">
    <source>
        <dbReference type="EMBL" id="KAK8947267.1"/>
    </source>
</evidence>
<dbReference type="EMBL" id="JBBWWQ010000005">
    <property type="protein sequence ID" value="KAK8947267.1"/>
    <property type="molecule type" value="Genomic_DNA"/>
</dbReference>
<evidence type="ECO:0000313" key="3">
    <source>
        <dbReference type="Proteomes" id="UP001418222"/>
    </source>
</evidence>
<keyword evidence="3" id="KW-1185">Reference proteome</keyword>
<dbReference type="Proteomes" id="UP001418222">
    <property type="component" value="Unassembled WGS sequence"/>
</dbReference>